<comment type="caution">
    <text evidence="15">The sequence shown here is derived from an EMBL/GenBank/DDBJ whole genome shotgun (WGS) entry which is preliminary data.</text>
</comment>
<protein>
    <recommendedName>
        <fullName evidence="3 13">Flagellar biosynthetic protein FlhB</fullName>
    </recommendedName>
</protein>
<dbReference type="NCBIfam" id="TIGR00328">
    <property type="entry name" value="flhB"/>
    <property type="match status" value="1"/>
</dbReference>
<dbReference type="GO" id="GO:0005886">
    <property type="term" value="C:plasma membrane"/>
    <property type="evidence" value="ECO:0007669"/>
    <property type="project" value="UniProtKB-SubCell"/>
</dbReference>
<gene>
    <name evidence="13" type="primary">flhB</name>
    <name evidence="15" type="ORF">DEU51_11650</name>
</gene>
<evidence type="ECO:0000256" key="1">
    <source>
        <dbReference type="ARBA" id="ARBA00004651"/>
    </source>
</evidence>
<dbReference type="InterPro" id="IPR006136">
    <property type="entry name" value="FlhB"/>
</dbReference>
<reference evidence="15 16" key="1">
    <citation type="submission" date="2018-07" db="EMBL/GenBank/DDBJ databases">
        <title>Genome sequencing of rice bacterial endophytes.</title>
        <authorList>
            <person name="Venturi V."/>
        </authorList>
    </citation>
    <scope>NUCLEOTIDE SEQUENCE [LARGE SCALE GENOMIC DNA]</scope>
    <source>
        <strain evidence="15 16">E2333</strain>
    </source>
</reference>
<keyword evidence="11 13" id="KW-1006">Bacterial flagellum protein export</keyword>
<evidence type="ECO:0000256" key="12">
    <source>
        <dbReference type="ARBA" id="ARBA00025078"/>
    </source>
</evidence>
<evidence type="ECO:0000256" key="7">
    <source>
        <dbReference type="ARBA" id="ARBA00022795"/>
    </source>
</evidence>
<keyword evidence="7 13" id="KW-1005">Bacterial flagellum biogenesis</keyword>
<dbReference type="Proteomes" id="UP000255365">
    <property type="component" value="Unassembled WGS sequence"/>
</dbReference>
<feature type="compositionally biased region" description="Basic and acidic residues" evidence="14">
    <location>
        <begin position="7"/>
        <end position="27"/>
    </location>
</feature>
<dbReference type="FunFam" id="3.40.1690.10:FF:000001">
    <property type="entry name" value="Flagellar biosynthetic protein FlhB"/>
    <property type="match status" value="1"/>
</dbReference>
<feature type="region of interest" description="Disordered" evidence="14">
    <location>
        <begin position="1"/>
        <end position="27"/>
    </location>
</feature>
<feature type="region of interest" description="Disordered" evidence="14">
    <location>
        <begin position="225"/>
        <end position="246"/>
    </location>
</feature>
<keyword evidence="15" id="KW-0282">Flagellum</keyword>
<dbReference type="Gene3D" id="6.10.250.2080">
    <property type="match status" value="1"/>
</dbReference>
<proteinExistence type="inferred from homology"/>
<evidence type="ECO:0000256" key="9">
    <source>
        <dbReference type="ARBA" id="ARBA00022989"/>
    </source>
</evidence>
<keyword evidence="5 13" id="KW-1003">Cell membrane</keyword>
<keyword evidence="9 13" id="KW-1133">Transmembrane helix</keyword>
<evidence type="ECO:0000313" key="15">
    <source>
        <dbReference type="EMBL" id="RDL15417.1"/>
    </source>
</evidence>
<comment type="similarity">
    <text evidence="2 13">Belongs to the type III secretion exporter family.</text>
</comment>
<evidence type="ECO:0000256" key="3">
    <source>
        <dbReference type="ARBA" id="ARBA00021622"/>
    </source>
</evidence>
<organism evidence="15 16">
    <name type="scientific">Pseudomonas jessenii</name>
    <dbReference type="NCBI Taxonomy" id="77298"/>
    <lineage>
        <taxon>Bacteria</taxon>
        <taxon>Pseudomonadati</taxon>
        <taxon>Pseudomonadota</taxon>
        <taxon>Gammaproteobacteria</taxon>
        <taxon>Pseudomonadales</taxon>
        <taxon>Pseudomonadaceae</taxon>
        <taxon>Pseudomonas</taxon>
    </lineage>
</organism>
<dbReference type="RefSeq" id="WP_042558231.1">
    <property type="nucleotide sequence ID" value="NZ_QRAV01000016.1"/>
</dbReference>
<feature type="region of interest" description="Disordered" evidence="14">
    <location>
        <begin position="358"/>
        <end position="379"/>
    </location>
</feature>
<keyword evidence="15" id="KW-0966">Cell projection</keyword>
<keyword evidence="15" id="KW-0969">Cilium</keyword>
<feature type="compositionally biased region" description="Basic and acidic residues" evidence="14">
    <location>
        <begin position="360"/>
        <end position="379"/>
    </location>
</feature>
<comment type="function">
    <text evidence="12 13">Required for formation of the rod structure in the basal body of the flagellar apparatus. Together with FliI and FliH, may constitute the export apparatus of flagellin.</text>
</comment>
<keyword evidence="6 13" id="KW-0812">Transmembrane</keyword>
<dbReference type="InterPro" id="IPR006135">
    <property type="entry name" value="T3SS_substrate_exporter"/>
</dbReference>
<dbReference type="EMBL" id="QRAV01000016">
    <property type="protein sequence ID" value="RDL15417.1"/>
    <property type="molecule type" value="Genomic_DNA"/>
</dbReference>
<comment type="subcellular location">
    <subcellularLocation>
        <location evidence="1">Cell membrane</location>
        <topology evidence="1">Multi-pass membrane protein</topology>
    </subcellularLocation>
</comment>
<evidence type="ECO:0000256" key="2">
    <source>
        <dbReference type="ARBA" id="ARBA00010690"/>
    </source>
</evidence>
<evidence type="ECO:0000256" key="14">
    <source>
        <dbReference type="SAM" id="MobiDB-lite"/>
    </source>
</evidence>
<name>A0A370S6P1_PSEJE</name>
<feature type="transmembrane region" description="Helical" evidence="13">
    <location>
        <begin position="34"/>
        <end position="55"/>
    </location>
</feature>
<dbReference type="Pfam" id="PF01312">
    <property type="entry name" value="Bac_export_2"/>
    <property type="match status" value="1"/>
</dbReference>
<feature type="transmembrane region" description="Helical" evidence="13">
    <location>
        <begin position="184"/>
        <end position="212"/>
    </location>
</feature>
<keyword evidence="8 13" id="KW-0653">Protein transport</keyword>
<evidence type="ECO:0000256" key="11">
    <source>
        <dbReference type="ARBA" id="ARBA00023225"/>
    </source>
</evidence>
<keyword evidence="4 13" id="KW-0813">Transport</keyword>
<dbReference type="PRINTS" id="PR00950">
    <property type="entry name" value="TYPE3IMSPROT"/>
</dbReference>
<dbReference type="AlphaFoldDB" id="A0A370S6P1"/>
<evidence type="ECO:0000313" key="16">
    <source>
        <dbReference type="Proteomes" id="UP000255365"/>
    </source>
</evidence>
<evidence type="ECO:0000256" key="6">
    <source>
        <dbReference type="ARBA" id="ARBA00022692"/>
    </source>
</evidence>
<evidence type="ECO:0000256" key="10">
    <source>
        <dbReference type="ARBA" id="ARBA00023136"/>
    </source>
</evidence>
<evidence type="ECO:0000256" key="4">
    <source>
        <dbReference type="ARBA" id="ARBA00022448"/>
    </source>
</evidence>
<evidence type="ECO:0000256" key="8">
    <source>
        <dbReference type="ARBA" id="ARBA00022927"/>
    </source>
</evidence>
<dbReference type="PANTHER" id="PTHR30531">
    <property type="entry name" value="FLAGELLAR BIOSYNTHETIC PROTEIN FLHB"/>
    <property type="match status" value="1"/>
</dbReference>
<evidence type="ECO:0000256" key="13">
    <source>
        <dbReference type="RuleBase" id="RU364091"/>
    </source>
</evidence>
<dbReference type="InterPro" id="IPR029025">
    <property type="entry name" value="T3SS_substrate_exporter_C"/>
</dbReference>
<dbReference type="GO" id="GO:0009306">
    <property type="term" value="P:protein secretion"/>
    <property type="evidence" value="ECO:0007669"/>
    <property type="project" value="InterPro"/>
</dbReference>
<feature type="transmembrane region" description="Helical" evidence="13">
    <location>
        <begin position="89"/>
        <end position="118"/>
    </location>
</feature>
<sequence>MAESESGQDKTEDPTEKRKKDSREKGEIARSKELNTLAVMMAGSGALLVFGGMLAEDLMDLMRLNFTLSREVIMDQGSMGAFLLQSGKLALVAIQPIMITLLLAALIGPISLGGWLFAAGSMAPKFSRMNPGAGLKRMFSMKAIIELLKALAKFLITLSVALMVLAADVDDLLRIAHEPLELAIIHSVVLVGWSTLWLACGLIIIAAVDVPVQIWESMKKLKMTKQEVRDEHKDQEGRPEVKQRIRQTQREMSQRRMMAAIPDADVVITNPTHYAVALKYDSEKGGAPILLAKGSDFLALKIREIAVANNVMLLESPGLARSIYYSTELDQEIPGGLYLAVAQVLAYVYQIRQYHAGKGKRPDPLKDDLPIPPDLRRDS</sequence>
<accession>A0A370S6P1</accession>
<feature type="transmembrane region" description="Helical" evidence="13">
    <location>
        <begin position="139"/>
        <end position="164"/>
    </location>
</feature>
<dbReference type="GO" id="GO:0044780">
    <property type="term" value="P:bacterial-type flagellum assembly"/>
    <property type="evidence" value="ECO:0007669"/>
    <property type="project" value="InterPro"/>
</dbReference>
<evidence type="ECO:0000256" key="5">
    <source>
        <dbReference type="ARBA" id="ARBA00022475"/>
    </source>
</evidence>
<dbReference type="PANTHER" id="PTHR30531:SF12">
    <property type="entry name" value="FLAGELLAR BIOSYNTHETIC PROTEIN FLHB"/>
    <property type="match status" value="1"/>
</dbReference>
<dbReference type="SUPFAM" id="SSF160544">
    <property type="entry name" value="EscU C-terminal domain-like"/>
    <property type="match status" value="1"/>
</dbReference>
<keyword evidence="10 13" id="KW-0472">Membrane</keyword>
<dbReference type="Gene3D" id="3.40.1690.10">
    <property type="entry name" value="secretion proteins EscU"/>
    <property type="match status" value="1"/>
</dbReference>